<dbReference type="RefSeq" id="XP_056511445.1">
    <property type="nucleotide sequence ID" value="XM_056655832.1"/>
</dbReference>
<protein>
    <recommendedName>
        <fullName evidence="8">NACHT domain-containing protein</fullName>
    </recommendedName>
</protein>
<feature type="repeat" description="ANK" evidence="3">
    <location>
        <begin position="1057"/>
        <end position="1089"/>
    </location>
</feature>
<dbReference type="PANTHER" id="PTHR24198">
    <property type="entry name" value="ANKYRIN REPEAT AND PROTEIN KINASE DOMAIN-CONTAINING PROTEIN"/>
    <property type="match status" value="1"/>
</dbReference>
<sequence length="1171" mass="129030">MVDIATVRTSLSQVAQSTRVAMRCLNGGRDSHDASLRALSLLVDILDLLYRIKDEISWTEEQWFVAAGRLRALSELLGWFGLSMKSIELYFQPGGVGVFYFRKHLLEKTYVPRLEQYKIMFLLAMQPDSEYERSSRVPGVIFQSVRANVFSRERSLLDKEVRNKLKSYRDVEAASLKLDLQFEEDALGLTSRLSMDHFITLADLCHRRQKGTYSNLFSAGAGKTFLSSSVIDSLQRTFPSFDVATVFIFCQEENGKERTSMDLLKSILAQLVYCKRSLSYATSSLYYSESLAKGSASPKAYQNAIRAEVNRFSKVFFVVDGLDMFPDKERILSRLHKLPDQAQLLVTLREMSDVKAVDNSGYVSVFAPPEDIGLYTLARTRADHGMRCILGDTSPDLKLEDAILHSVVARSHGLFLLAKLHLDLLSQYMDRSLLERALMHLPESLGEAYGEAMKQVVSQSSCATRYVYWTLYALRPLSVSELRSAVKDNEKTDNPESVPFEHSLQVQSAGLLTIDAVSGTVCFVHRTAKEYLNGSAARVFFPGAQKDIAEVCLSVITPDEVIDECYLTEPGTSRASKKGFLDYAATYWGFHAREIPEDEQTIQVLIKTFLNKLLWRRPPLDFAIGKENGIPSQLGIGKYPTDWSGLHVLGFFGISVKAKRLLEQGENINAQENSMSMTPLHCAASQGNDEMVEFLLENGANGNAVTADGQTALHLATQNGHRKCMKVLCSRRVDTQIVDENGATSLLAAVGTATDESTVPLLVRNKADVNFQNLKTGNTALHLAVEWRRPRIILFLLEKRAAIDITNNEGLTPLQLAATLDYCEAITLLLQQCAHVEARSLAGPTALQYAAWRGHWVAFDLLLIGGADINAWNKRGETLLHEQARYVSNISIASKLLEQGANIEARTSQGYTPLQCAAMTGNKTMFQLLLAKGAKVDIETAKGETLLHITPPANEDCLEILTTVLKAGISVTATSSQGWTALHQTVYTGTGALNLASDKTAEYISLLLDHGASVNEVSGSSQVETPLHLAAMAPLSRASLVGFLIEQGSNINAVTGEGKTALHLAAERGREPILRLLLDAGADLTLKIPTHQSVVVTEGENKETPITAIDLAKKNPFGVLLFDDEGKLRPKPQRSRPNSASTIIEDMDSEVYDSETGESTLVGSEHPYVVV</sequence>
<evidence type="ECO:0000256" key="1">
    <source>
        <dbReference type="ARBA" id="ARBA00022737"/>
    </source>
</evidence>
<keyword evidence="2 3" id="KW-0040">ANK repeat</keyword>
<dbReference type="Pfam" id="PF12796">
    <property type="entry name" value="Ank_2"/>
    <property type="match status" value="3"/>
</dbReference>
<feature type="repeat" description="ANK" evidence="3">
    <location>
        <begin position="809"/>
        <end position="841"/>
    </location>
</feature>
<dbReference type="Pfam" id="PF13857">
    <property type="entry name" value="Ank_5"/>
    <property type="match status" value="1"/>
</dbReference>
<feature type="domain" description="GPI inositol-deacylase winged helix" evidence="4">
    <location>
        <begin position="451"/>
        <end position="533"/>
    </location>
</feature>
<dbReference type="PROSITE" id="PS50297">
    <property type="entry name" value="ANK_REP_REGION"/>
    <property type="match status" value="7"/>
</dbReference>
<feature type="repeat" description="ANK" evidence="3">
    <location>
        <begin position="909"/>
        <end position="941"/>
    </location>
</feature>
<reference evidence="6" key="1">
    <citation type="submission" date="2022-11" db="EMBL/GenBank/DDBJ databases">
        <authorList>
            <person name="Petersen C."/>
        </authorList>
    </citation>
    <scope>NUCLEOTIDE SEQUENCE</scope>
    <source>
        <strain evidence="6">IBT 34128</strain>
    </source>
</reference>
<dbReference type="Gene3D" id="3.40.50.300">
    <property type="entry name" value="P-loop containing nucleotide triphosphate hydrolases"/>
    <property type="match status" value="1"/>
</dbReference>
<dbReference type="InterPro" id="IPR036770">
    <property type="entry name" value="Ankyrin_rpt-contain_sf"/>
</dbReference>
<dbReference type="AlphaFoldDB" id="A0A9W9K7F5"/>
<dbReference type="Proteomes" id="UP001141434">
    <property type="component" value="Unassembled WGS sequence"/>
</dbReference>
<keyword evidence="7" id="KW-1185">Reference proteome</keyword>
<dbReference type="OrthoDB" id="1577640at2759"/>
<dbReference type="PRINTS" id="PR01415">
    <property type="entry name" value="ANKYRIN"/>
</dbReference>
<feature type="repeat" description="ANK" evidence="3">
    <location>
        <begin position="875"/>
        <end position="908"/>
    </location>
</feature>
<evidence type="ECO:0000259" key="5">
    <source>
        <dbReference type="Pfam" id="PF24883"/>
    </source>
</evidence>
<dbReference type="InterPro" id="IPR002110">
    <property type="entry name" value="Ankyrin_rpt"/>
</dbReference>
<reference evidence="6" key="2">
    <citation type="journal article" date="2023" name="IMA Fungus">
        <title>Comparative genomic study of the Penicillium genus elucidates a diverse pangenome and 15 lateral gene transfer events.</title>
        <authorList>
            <person name="Petersen C."/>
            <person name="Sorensen T."/>
            <person name="Nielsen M.R."/>
            <person name="Sondergaard T.E."/>
            <person name="Sorensen J.L."/>
            <person name="Fitzpatrick D.A."/>
            <person name="Frisvad J.C."/>
            <person name="Nielsen K.L."/>
        </authorList>
    </citation>
    <scope>NUCLEOTIDE SEQUENCE</scope>
    <source>
        <strain evidence="6">IBT 34128</strain>
    </source>
</reference>
<gene>
    <name evidence="6" type="ORF">NUU61_005250</name>
</gene>
<accession>A0A9W9K7F5</accession>
<feature type="repeat" description="ANK" evidence="3">
    <location>
        <begin position="842"/>
        <end position="874"/>
    </location>
</feature>
<feature type="repeat" description="ANK" evidence="3">
    <location>
        <begin position="708"/>
        <end position="740"/>
    </location>
</feature>
<dbReference type="PANTHER" id="PTHR24198:SF165">
    <property type="entry name" value="ANKYRIN REPEAT-CONTAINING PROTEIN-RELATED"/>
    <property type="match status" value="1"/>
</dbReference>
<dbReference type="Pfam" id="PF24883">
    <property type="entry name" value="NPHP3_N"/>
    <property type="match status" value="1"/>
</dbReference>
<feature type="repeat" description="ANK" evidence="3">
    <location>
        <begin position="776"/>
        <end position="808"/>
    </location>
</feature>
<dbReference type="SMART" id="SM00248">
    <property type="entry name" value="ANK"/>
    <property type="match status" value="11"/>
</dbReference>
<evidence type="ECO:0000259" key="4">
    <source>
        <dbReference type="Pfam" id="PF22939"/>
    </source>
</evidence>
<dbReference type="PROSITE" id="PS50088">
    <property type="entry name" value="ANK_REPEAT"/>
    <property type="match status" value="9"/>
</dbReference>
<keyword evidence="1" id="KW-0677">Repeat</keyword>
<dbReference type="InterPro" id="IPR027417">
    <property type="entry name" value="P-loop_NTPase"/>
</dbReference>
<evidence type="ECO:0000313" key="7">
    <source>
        <dbReference type="Proteomes" id="UP001141434"/>
    </source>
</evidence>
<evidence type="ECO:0008006" key="8">
    <source>
        <dbReference type="Google" id="ProtNLM"/>
    </source>
</evidence>
<feature type="repeat" description="ANK" evidence="3">
    <location>
        <begin position="675"/>
        <end position="707"/>
    </location>
</feature>
<evidence type="ECO:0000256" key="3">
    <source>
        <dbReference type="PROSITE-ProRule" id="PRU00023"/>
    </source>
</evidence>
<evidence type="ECO:0000256" key="2">
    <source>
        <dbReference type="ARBA" id="ARBA00023043"/>
    </source>
</evidence>
<dbReference type="Pfam" id="PF22939">
    <property type="entry name" value="WHD_GPIID"/>
    <property type="match status" value="1"/>
</dbReference>
<evidence type="ECO:0000313" key="6">
    <source>
        <dbReference type="EMBL" id="KAJ5095894.1"/>
    </source>
</evidence>
<feature type="domain" description="Nephrocystin 3-like N-terminal" evidence="5">
    <location>
        <begin position="219"/>
        <end position="343"/>
    </location>
</feature>
<dbReference type="EMBL" id="JAPMSZ010000007">
    <property type="protein sequence ID" value="KAJ5095894.1"/>
    <property type="molecule type" value="Genomic_DNA"/>
</dbReference>
<name>A0A9W9K7F5_9EURO</name>
<dbReference type="SUPFAM" id="SSF48403">
    <property type="entry name" value="Ankyrin repeat"/>
    <property type="match status" value="2"/>
</dbReference>
<comment type="caution">
    <text evidence="6">The sequence shown here is derived from an EMBL/GenBank/DDBJ whole genome shotgun (WGS) entry which is preliminary data.</text>
</comment>
<organism evidence="6 7">
    <name type="scientific">Penicillium alfredii</name>
    <dbReference type="NCBI Taxonomy" id="1506179"/>
    <lineage>
        <taxon>Eukaryota</taxon>
        <taxon>Fungi</taxon>
        <taxon>Dikarya</taxon>
        <taxon>Ascomycota</taxon>
        <taxon>Pezizomycotina</taxon>
        <taxon>Eurotiomycetes</taxon>
        <taxon>Eurotiomycetidae</taxon>
        <taxon>Eurotiales</taxon>
        <taxon>Aspergillaceae</taxon>
        <taxon>Penicillium</taxon>
    </lineage>
</organism>
<dbReference type="GeneID" id="81395000"/>
<dbReference type="InterPro" id="IPR054471">
    <property type="entry name" value="GPIID_WHD"/>
</dbReference>
<dbReference type="InterPro" id="IPR056884">
    <property type="entry name" value="NPHP3-like_N"/>
</dbReference>
<dbReference type="Gene3D" id="1.25.40.20">
    <property type="entry name" value="Ankyrin repeat-containing domain"/>
    <property type="match status" value="3"/>
</dbReference>
<proteinExistence type="predicted"/>
<feature type="repeat" description="ANK" evidence="3">
    <location>
        <begin position="1022"/>
        <end position="1056"/>
    </location>
</feature>